<evidence type="ECO:0000256" key="3">
    <source>
        <dbReference type="ARBA" id="ARBA00022729"/>
    </source>
</evidence>
<comment type="similarity">
    <text evidence="1">Belongs to the bacterial solute-binding protein 7 family.</text>
</comment>
<dbReference type="InterPro" id="IPR038404">
    <property type="entry name" value="TRAP_DctP_sf"/>
</dbReference>
<dbReference type="AlphaFoldDB" id="A0A1I5JFQ8"/>
<keyword evidence="5" id="KW-0675">Receptor</keyword>
<dbReference type="EMBL" id="FOWR01000001">
    <property type="protein sequence ID" value="SFO71181.1"/>
    <property type="molecule type" value="Genomic_DNA"/>
</dbReference>
<dbReference type="PANTHER" id="PTHR33376:SF7">
    <property type="entry name" value="C4-DICARBOXYLATE-BINDING PROTEIN DCTB"/>
    <property type="match status" value="1"/>
</dbReference>
<dbReference type="NCBIfam" id="TIGR00787">
    <property type="entry name" value="dctP"/>
    <property type="match status" value="1"/>
</dbReference>
<proteinExistence type="inferred from homology"/>
<gene>
    <name evidence="5" type="ORF">SAMN03084138_00145</name>
</gene>
<dbReference type="OrthoDB" id="8690069at2"/>
<keyword evidence="2" id="KW-0813">Transport</keyword>
<keyword evidence="3 4" id="KW-0732">Signal</keyword>
<dbReference type="GeneID" id="35873766"/>
<dbReference type="STRING" id="1121869.SAMN03084138_00145"/>
<evidence type="ECO:0000256" key="2">
    <source>
        <dbReference type="ARBA" id="ARBA00022448"/>
    </source>
</evidence>
<protein>
    <submittedName>
        <fullName evidence="5">Tripartite ATP-independent transporter solute receptor, DctP family</fullName>
    </submittedName>
</protein>
<dbReference type="CDD" id="cd13603">
    <property type="entry name" value="PBP2_TRAP_Siap_TeaA_like"/>
    <property type="match status" value="1"/>
</dbReference>
<dbReference type="RefSeq" id="WP_074924876.1">
    <property type="nucleotide sequence ID" value="NZ_FOWR01000001.1"/>
</dbReference>
<name>A0A1I5JFQ8_9GAMM</name>
<dbReference type="Gene3D" id="3.40.190.170">
    <property type="entry name" value="Bacterial extracellular solute-binding protein, family 7"/>
    <property type="match status" value="1"/>
</dbReference>
<dbReference type="Pfam" id="PF03480">
    <property type="entry name" value="DctP"/>
    <property type="match status" value="1"/>
</dbReference>
<dbReference type="PIRSF" id="PIRSF006470">
    <property type="entry name" value="DctB"/>
    <property type="match status" value="1"/>
</dbReference>
<evidence type="ECO:0000313" key="5">
    <source>
        <dbReference type="EMBL" id="SFO71181.1"/>
    </source>
</evidence>
<dbReference type="GO" id="GO:0030288">
    <property type="term" value="C:outer membrane-bounded periplasmic space"/>
    <property type="evidence" value="ECO:0007669"/>
    <property type="project" value="InterPro"/>
</dbReference>
<evidence type="ECO:0000256" key="1">
    <source>
        <dbReference type="ARBA" id="ARBA00009023"/>
    </source>
</evidence>
<evidence type="ECO:0000256" key="4">
    <source>
        <dbReference type="SAM" id="SignalP"/>
    </source>
</evidence>
<dbReference type="InterPro" id="IPR004682">
    <property type="entry name" value="TRAP_DctP"/>
</dbReference>
<feature type="chain" id="PRO_5010256956" evidence="4">
    <location>
        <begin position="24"/>
        <end position="327"/>
    </location>
</feature>
<dbReference type="PANTHER" id="PTHR33376">
    <property type="match status" value="1"/>
</dbReference>
<dbReference type="NCBIfam" id="NF037995">
    <property type="entry name" value="TRAP_S1"/>
    <property type="match status" value="1"/>
</dbReference>
<reference evidence="5 6" key="1">
    <citation type="submission" date="2016-10" db="EMBL/GenBank/DDBJ databases">
        <authorList>
            <person name="de Groot N.N."/>
        </authorList>
    </citation>
    <scope>NUCLEOTIDE SEQUENCE [LARGE SCALE GENOMIC DNA]</scope>
    <source>
        <strain evidence="5 6">DSM 15893</strain>
    </source>
</reference>
<feature type="signal peptide" evidence="4">
    <location>
        <begin position="1"/>
        <end position="23"/>
    </location>
</feature>
<dbReference type="GO" id="GO:0055085">
    <property type="term" value="P:transmembrane transport"/>
    <property type="evidence" value="ECO:0007669"/>
    <property type="project" value="InterPro"/>
</dbReference>
<evidence type="ECO:0000313" key="6">
    <source>
        <dbReference type="Proteomes" id="UP000182692"/>
    </source>
</evidence>
<sequence length="327" mass="36605">MTLKKWTKYLAISCLALPVLVSAKTMKVGMGDPINSDQGAYAMRFKELVEFYSGGDIKVKLYPNGALGSETEMVQNARLGSLDMALIGIGNLTPFSKKLGALTMPYLITNSSDAVKITTGELGAYWAELAKKEAGVDILGWTYSNFRHLTNSKRPVKNMEDVKGLKIRVPQNSIMLKSWEVFGANPIAMAWTETFTALQQKVVDGQDNPYIVNNTMKFYEVQPYLTEVHHQYSLQPLVMGARTFGKLKPEQQEILLKAGLEAQQYALVFQMTEAENAKQNMIANGVEVFTLEDEDKWIKAAKEQVWPEFYDDIGGKASFDNVLEKMQ</sequence>
<accession>A0A1I5JFQ8</accession>
<organism evidence="5 6">
    <name type="scientific">Enterovibrio norvegicus DSM 15893</name>
    <dbReference type="NCBI Taxonomy" id="1121869"/>
    <lineage>
        <taxon>Bacteria</taxon>
        <taxon>Pseudomonadati</taxon>
        <taxon>Pseudomonadota</taxon>
        <taxon>Gammaproteobacteria</taxon>
        <taxon>Vibrionales</taxon>
        <taxon>Vibrionaceae</taxon>
        <taxon>Enterovibrio</taxon>
    </lineage>
</organism>
<dbReference type="InterPro" id="IPR018389">
    <property type="entry name" value="DctP_fam"/>
</dbReference>
<dbReference type="Proteomes" id="UP000182692">
    <property type="component" value="Unassembled WGS sequence"/>
</dbReference>